<protein>
    <recommendedName>
        <fullName evidence="6">Transcription repressor</fullName>
    </recommendedName>
    <alternativeName>
        <fullName evidence="6">Ovate family protein</fullName>
    </alternativeName>
</protein>
<dbReference type="GO" id="GO:0005634">
    <property type="term" value="C:nucleus"/>
    <property type="evidence" value="ECO:0007669"/>
    <property type="project" value="UniProtKB-SubCell"/>
</dbReference>
<dbReference type="PROSITE" id="PS51754">
    <property type="entry name" value="OVATE"/>
    <property type="match status" value="1"/>
</dbReference>
<evidence type="ECO:0000256" key="7">
    <source>
        <dbReference type="SAM" id="MobiDB-lite"/>
    </source>
</evidence>
<dbReference type="NCBIfam" id="TIGR01568">
    <property type="entry name" value="A_thal_3678"/>
    <property type="match status" value="1"/>
</dbReference>
<dbReference type="Pfam" id="PF04844">
    <property type="entry name" value="Ovate"/>
    <property type="match status" value="1"/>
</dbReference>
<keyword evidence="5 6" id="KW-0539">Nucleus</keyword>
<feature type="compositionally biased region" description="Low complexity" evidence="7">
    <location>
        <begin position="44"/>
        <end position="66"/>
    </location>
</feature>
<dbReference type="InterPro" id="IPR038933">
    <property type="entry name" value="Ovate"/>
</dbReference>
<gene>
    <name evidence="9" type="ORF">QVD17_00767</name>
</gene>
<evidence type="ECO:0000256" key="2">
    <source>
        <dbReference type="ARBA" id="ARBA00022491"/>
    </source>
</evidence>
<dbReference type="PROSITE" id="PS51257">
    <property type="entry name" value="PROKAR_LIPOPROTEIN"/>
    <property type="match status" value="1"/>
</dbReference>
<dbReference type="InterPro" id="IPR006458">
    <property type="entry name" value="Ovate_C"/>
</dbReference>
<dbReference type="PANTHER" id="PTHR33057">
    <property type="entry name" value="TRANSCRIPTION REPRESSOR OFP7-RELATED"/>
    <property type="match status" value="1"/>
</dbReference>
<proteinExistence type="predicted"/>
<dbReference type="AlphaFoldDB" id="A0AAD8LAU7"/>
<comment type="caution">
    <text evidence="9">The sequence shown here is derived from an EMBL/GenBank/DDBJ whole genome shotgun (WGS) entry which is preliminary data.</text>
</comment>
<feature type="domain" description="OVATE" evidence="8">
    <location>
        <begin position="91"/>
        <end position="150"/>
    </location>
</feature>
<dbReference type="GO" id="GO:0045892">
    <property type="term" value="P:negative regulation of DNA-templated transcription"/>
    <property type="evidence" value="ECO:0007669"/>
    <property type="project" value="UniProtKB-UniRule"/>
</dbReference>
<feature type="region of interest" description="Disordered" evidence="7">
    <location>
        <begin position="32"/>
        <end position="70"/>
    </location>
</feature>
<feature type="compositionally biased region" description="Basic residues" evidence="7">
    <location>
        <begin position="32"/>
        <end position="43"/>
    </location>
</feature>
<evidence type="ECO:0000256" key="6">
    <source>
        <dbReference type="RuleBase" id="RU367028"/>
    </source>
</evidence>
<accession>A0AAD8LAU7</accession>
<evidence type="ECO:0000256" key="4">
    <source>
        <dbReference type="ARBA" id="ARBA00023163"/>
    </source>
</evidence>
<keyword evidence="4 6" id="KW-0804">Transcription</keyword>
<keyword evidence="3 6" id="KW-0805">Transcription regulation</keyword>
<evidence type="ECO:0000313" key="9">
    <source>
        <dbReference type="EMBL" id="KAK1435012.1"/>
    </source>
</evidence>
<evidence type="ECO:0000256" key="3">
    <source>
        <dbReference type="ARBA" id="ARBA00023015"/>
    </source>
</evidence>
<dbReference type="Proteomes" id="UP001229421">
    <property type="component" value="Unassembled WGS sequence"/>
</dbReference>
<evidence type="ECO:0000313" key="10">
    <source>
        <dbReference type="Proteomes" id="UP001229421"/>
    </source>
</evidence>
<comment type="function">
    <text evidence="6">Transcriptional repressor that regulates multiple aspects of plant growth and development.</text>
</comment>
<sequence>MPKLNKKLILNTTTVAVSCGCRKYKLSKLFHPKPNNHRHHHHSSTATSYTTTPSSTTTTTLSPEYSTPDDDCEMSRAVEGFGRIGDNSLAVEKDSDDPYVDFRESMLQMIMEKQIYSGDDLRELLKCFLQLNSPYYHGTIIRAFTEIWNNIFVVS</sequence>
<organism evidence="9 10">
    <name type="scientific">Tagetes erecta</name>
    <name type="common">African marigold</name>
    <dbReference type="NCBI Taxonomy" id="13708"/>
    <lineage>
        <taxon>Eukaryota</taxon>
        <taxon>Viridiplantae</taxon>
        <taxon>Streptophyta</taxon>
        <taxon>Embryophyta</taxon>
        <taxon>Tracheophyta</taxon>
        <taxon>Spermatophyta</taxon>
        <taxon>Magnoliopsida</taxon>
        <taxon>eudicotyledons</taxon>
        <taxon>Gunneridae</taxon>
        <taxon>Pentapetalae</taxon>
        <taxon>asterids</taxon>
        <taxon>campanulids</taxon>
        <taxon>Asterales</taxon>
        <taxon>Asteraceae</taxon>
        <taxon>Asteroideae</taxon>
        <taxon>Heliantheae alliance</taxon>
        <taxon>Tageteae</taxon>
        <taxon>Tagetes</taxon>
    </lineage>
</organism>
<evidence type="ECO:0000259" key="8">
    <source>
        <dbReference type="PROSITE" id="PS51754"/>
    </source>
</evidence>
<dbReference type="PANTHER" id="PTHR33057:SF70">
    <property type="entry name" value="TRANSCRIPTION REPRESSOR-RELATED"/>
    <property type="match status" value="1"/>
</dbReference>
<keyword evidence="2 6" id="KW-0678">Repressor</keyword>
<keyword evidence="10" id="KW-1185">Reference proteome</keyword>
<evidence type="ECO:0000256" key="1">
    <source>
        <dbReference type="ARBA" id="ARBA00004123"/>
    </source>
</evidence>
<evidence type="ECO:0000256" key="5">
    <source>
        <dbReference type="ARBA" id="ARBA00023242"/>
    </source>
</evidence>
<reference evidence="9" key="1">
    <citation type="journal article" date="2023" name="bioRxiv">
        <title>Improved chromosome-level genome assembly for marigold (Tagetes erecta).</title>
        <authorList>
            <person name="Jiang F."/>
            <person name="Yuan L."/>
            <person name="Wang S."/>
            <person name="Wang H."/>
            <person name="Xu D."/>
            <person name="Wang A."/>
            <person name="Fan W."/>
        </authorList>
    </citation>
    <scope>NUCLEOTIDE SEQUENCE</scope>
    <source>
        <strain evidence="9">WSJ</strain>
        <tissue evidence="9">Leaf</tissue>
    </source>
</reference>
<name>A0AAD8LAU7_TARER</name>
<comment type="subcellular location">
    <subcellularLocation>
        <location evidence="1 6">Nucleus</location>
    </subcellularLocation>
</comment>
<dbReference type="EMBL" id="JAUHHV010000001">
    <property type="protein sequence ID" value="KAK1435012.1"/>
    <property type="molecule type" value="Genomic_DNA"/>
</dbReference>